<gene>
    <name evidence="6" type="ORF">chiPu_0000797</name>
</gene>
<dbReference type="STRING" id="137246.A0A401RW85"/>
<dbReference type="EMBL" id="BEZZ01000011">
    <property type="protein sequence ID" value="GCC22410.1"/>
    <property type="molecule type" value="Genomic_DNA"/>
</dbReference>
<dbReference type="AlphaFoldDB" id="A0A401RW85"/>
<accession>A0A401RW85</accession>
<dbReference type="OrthoDB" id="438211at2759"/>
<dbReference type="Pfam" id="PF00335">
    <property type="entry name" value="Tetraspanin"/>
    <property type="match status" value="1"/>
</dbReference>
<dbReference type="OMA" id="MMENYAR"/>
<evidence type="ECO:0000313" key="7">
    <source>
        <dbReference type="Proteomes" id="UP000287033"/>
    </source>
</evidence>
<evidence type="ECO:0000313" key="6">
    <source>
        <dbReference type="EMBL" id="GCC22410.1"/>
    </source>
</evidence>
<evidence type="ECO:0000256" key="3">
    <source>
        <dbReference type="ARBA" id="ARBA00022989"/>
    </source>
</evidence>
<comment type="subcellular location">
    <subcellularLocation>
        <location evidence="1">Membrane</location>
        <topology evidence="1">Multi-pass membrane protein</topology>
    </subcellularLocation>
</comment>
<dbReference type="PRINTS" id="PR00259">
    <property type="entry name" value="TMFOUR"/>
</dbReference>
<evidence type="ECO:0000256" key="4">
    <source>
        <dbReference type="ARBA" id="ARBA00023136"/>
    </source>
</evidence>
<organism evidence="6 7">
    <name type="scientific">Chiloscyllium punctatum</name>
    <name type="common">Brownbanded bambooshark</name>
    <name type="synonym">Hemiscyllium punctatum</name>
    <dbReference type="NCBI Taxonomy" id="137246"/>
    <lineage>
        <taxon>Eukaryota</taxon>
        <taxon>Metazoa</taxon>
        <taxon>Chordata</taxon>
        <taxon>Craniata</taxon>
        <taxon>Vertebrata</taxon>
        <taxon>Chondrichthyes</taxon>
        <taxon>Elasmobranchii</taxon>
        <taxon>Galeomorphii</taxon>
        <taxon>Galeoidea</taxon>
        <taxon>Orectolobiformes</taxon>
        <taxon>Hemiscylliidae</taxon>
        <taxon>Chiloscyllium</taxon>
    </lineage>
</organism>
<protein>
    <recommendedName>
        <fullName evidence="8">Tetraspanin</fullName>
    </recommendedName>
</protein>
<comment type="caution">
    <text evidence="6">The sequence shown here is derived from an EMBL/GenBank/DDBJ whole genome shotgun (WGS) entry which is preliminary data.</text>
</comment>
<evidence type="ECO:0008006" key="8">
    <source>
        <dbReference type="Google" id="ProtNLM"/>
    </source>
</evidence>
<evidence type="ECO:0000256" key="1">
    <source>
        <dbReference type="ARBA" id="ARBA00004141"/>
    </source>
</evidence>
<dbReference type="PANTHER" id="PTHR19282">
    <property type="entry name" value="TETRASPANIN"/>
    <property type="match status" value="1"/>
</dbReference>
<name>A0A401RW85_CHIPU</name>
<dbReference type="PANTHER" id="PTHR19282:SF198">
    <property type="entry name" value="TETRASPANIN-11"/>
    <property type="match status" value="1"/>
</dbReference>
<dbReference type="GO" id="GO:0005886">
    <property type="term" value="C:plasma membrane"/>
    <property type="evidence" value="ECO:0007669"/>
    <property type="project" value="TreeGrafter"/>
</dbReference>
<feature type="transmembrane region" description="Helical" evidence="5">
    <location>
        <begin position="20"/>
        <end position="39"/>
    </location>
</feature>
<evidence type="ECO:0000256" key="2">
    <source>
        <dbReference type="ARBA" id="ARBA00022692"/>
    </source>
</evidence>
<reference evidence="6 7" key="1">
    <citation type="journal article" date="2018" name="Nat. Ecol. Evol.">
        <title>Shark genomes provide insights into elasmobranch evolution and the origin of vertebrates.</title>
        <authorList>
            <person name="Hara Y"/>
            <person name="Yamaguchi K"/>
            <person name="Onimaru K"/>
            <person name="Kadota M"/>
            <person name="Koyanagi M"/>
            <person name="Keeley SD"/>
            <person name="Tatsumi K"/>
            <person name="Tanaka K"/>
            <person name="Motone F"/>
            <person name="Kageyama Y"/>
            <person name="Nozu R"/>
            <person name="Adachi N"/>
            <person name="Nishimura O"/>
            <person name="Nakagawa R"/>
            <person name="Tanegashima C"/>
            <person name="Kiyatake I"/>
            <person name="Matsumoto R"/>
            <person name="Murakumo K"/>
            <person name="Nishida K"/>
            <person name="Terakita A"/>
            <person name="Kuratani S"/>
            <person name="Sato K"/>
            <person name="Hyodo S Kuraku.S."/>
        </authorList>
    </citation>
    <scope>NUCLEOTIDE SEQUENCE [LARGE SCALE GENOMIC DNA]</scope>
</reference>
<keyword evidence="4 5" id="KW-0472">Membrane</keyword>
<keyword evidence="7" id="KW-1185">Reference proteome</keyword>
<evidence type="ECO:0000256" key="5">
    <source>
        <dbReference type="SAM" id="Phobius"/>
    </source>
</evidence>
<dbReference type="InterPro" id="IPR018499">
    <property type="entry name" value="Tetraspanin/Peripherin"/>
</dbReference>
<proteinExistence type="predicted"/>
<keyword evidence="3 5" id="KW-1133">Transmembrane helix</keyword>
<sequence>MMTEKCKEDSEDCLTICLKYLLFVYNFFFWMAGAGVLTIGTWTLTEKRDYLSLLPSSTFAVSAGILIFAGSLVLVTGFLGCCAVVREQQAGLAAYFSLLLLIFLTELVAGILACVYYQRLNEELMQNLNKTMMENYARPGEEVVTYSIDQLQQDVRN</sequence>
<feature type="transmembrane region" description="Helical" evidence="5">
    <location>
        <begin position="59"/>
        <end position="85"/>
    </location>
</feature>
<feature type="transmembrane region" description="Helical" evidence="5">
    <location>
        <begin position="92"/>
        <end position="118"/>
    </location>
</feature>
<dbReference type="Proteomes" id="UP000287033">
    <property type="component" value="Unassembled WGS sequence"/>
</dbReference>
<keyword evidence="2 5" id="KW-0812">Transmembrane</keyword>